<sequence length="557" mass="59176">MSMVASRLGALRNWLSKSTFGTARWQRTTAAVASALIFAALAPTDAAVGLDPSWEAATALAQNHHLAWGTEIVFTSGPLGFLANSTYYYFGQAVAACIYQVVVLSALFLGIAAALRQRVATTMSLVGAFVVTGITSLLLVPMYPDLAVLAALIWASVLLFQGDDAERSSAFAMCCTLGAAAGFQFLVKINSGPTILLIALATSVLLNWRAIGRHLGTVVAFGISIVACWTLTDQPLNNLPTWLRRSGALASGYVDAMAVPLSIYAAPAVVLTVVWVIILCVTFLRDGSEISRRFVLLAGLATLISAKTAYGRFDYGHVYILLSLIIVTVAIAPRWSARQQMIAIAVVTAFAVFLGGIPFVTDRGSAAALAPMRAVTRLLTLATPGQTQRQIEQAQARQRANYAVPAQFIQSMGSGTVHIDPIDTSVAWSYSIGWHPVPVFQTYAAFTPALDTLNSESLTNGPQFVLSRVSPVTPARGIDGRLAIQESPSYDRTLLCDYALDGVEDRWALFARSAPRCGPLTALSEVTVRDHDVITVPAPPETGRGGAGGNRLASNGV</sequence>
<reference evidence="3 4" key="1">
    <citation type="submission" date="2016-01" db="EMBL/GenBank/DDBJ databases">
        <title>The new phylogeny of the genus Mycobacterium.</title>
        <authorList>
            <person name="Tarcisio F."/>
            <person name="Conor M."/>
            <person name="Antonella G."/>
            <person name="Elisabetta G."/>
            <person name="Giulia F.S."/>
            <person name="Sara T."/>
            <person name="Anna F."/>
            <person name="Clotilde B."/>
            <person name="Roberto B."/>
            <person name="Veronica D.S."/>
            <person name="Fabio R."/>
            <person name="Monica P."/>
            <person name="Olivier J."/>
            <person name="Enrico T."/>
            <person name="Nicola S."/>
        </authorList>
    </citation>
    <scope>NUCLEOTIDE SEQUENCE [LARGE SCALE GENOMIC DNA]</scope>
    <source>
        <strain evidence="3 4">DSM 44616</strain>
    </source>
</reference>
<comment type="caution">
    <text evidence="3">The sequence shown here is derived from an EMBL/GenBank/DDBJ whole genome shotgun (WGS) entry which is preliminary data.</text>
</comment>
<dbReference type="EMBL" id="LQPR01000003">
    <property type="protein sequence ID" value="ORW75139.1"/>
    <property type="molecule type" value="Genomic_DNA"/>
</dbReference>
<feature type="region of interest" description="Disordered" evidence="1">
    <location>
        <begin position="537"/>
        <end position="557"/>
    </location>
</feature>
<dbReference type="Proteomes" id="UP000193387">
    <property type="component" value="Unassembled WGS sequence"/>
</dbReference>
<protein>
    <submittedName>
        <fullName evidence="3">Uncharacterized protein</fullName>
    </submittedName>
</protein>
<feature type="transmembrane region" description="Helical" evidence="2">
    <location>
        <begin position="192"/>
        <end position="208"/>
    </location>
</feature>
<evidence type="ECO:0000256" key="2">
    <source>
        <dbReference type="SAM" id="Phobius"/>
    </source>
</evidence>
<keyword evidence="2" id="KW-0472">Membrane</keyword>
<proteinExistence type="predicted"/>
<evidence type="ECO:0000313" key="4">
    <source>
        <dbReference type="Proteomes" id="UP000193387"/>
    </source>
</evidence>
<feature type="transmembrane region" description="Helical" evidence="2">
    <location>
        <begin position="119"/>
        <end position="140"/>
    </location>
</feature>
<feature type="transmembrane region" description="Helical" evidence="2">
    <location>
        <begin position="215"/>
        <end position="232"/>
    </location>
</feature>
<evidence type="ECO:0000256" key="1">
    <source>
        <dbReference type="SAM" id="MobiDB-lite"/>
    </source>
</evidence>
<evidence type="ECO:0000313" key="3">
    <source>
        <dbReference type="EMBL" id="ORW75139.1"/>
    </source>
</evidence>
<organism evidence="3 4">
    <name type="scientific">Mycobacterium saskatchewanense</name>
    <dbReference type="NCBI Taxonomy" id="220927"/>
    <lineage>
        <taxon>Bacteria</taxon>
        <taxon>Bacillati</taxon>
        <taxon>Actinomycetota</taxon>
        <taxon>Actinomycetes</taxon>
        <taxon>Mycobacteriales</taxon>
        <taxon>Mycobacteriaceae</taxon>
        <taxon>Mycobacterium</taxon>
        <taxon>Mycobacterium simiae complex</taxon>
    </lineage>
</organism>
<gene>
    <name evidence="3" type="ORF">AWC23_02850</name>
</gene>
<feature type="transmembrane region" description="Helical" evidence="2">
    <location>
        <begin position="87"/>
        <end position="112"/>
    </location>
</feature>
<keyword evidence="2" id="KW-1133">Transmembrane helix</keyword>
<accession>A0AAJ3TY99</accession>
<feature type="transmembrane region" description="Helical" evidence="2">
    <location>
        <begin position="342"/>
        <end position="361"/>
    </location>
</feature>
<feature type="transmembrane region" description="Helical" evidence="2">
    <location>
        <begin position="294"/>
        <end position="310"/>
    </location>
</feature>
<name>A0AAJ3TY99_9MYCO</name>
<feature type="transmembrane region" description="Helical" evidence="2">
    <location>
        <begin position="316"/>
        <end position="335"/>
    </location>
</feature>
<keyword evidence="2" id="KW-0812">Transmembrane</keyword>
<dbReference type="AlphaFoldDB" id="A0AAJ3TY99"/>
<keyword evidence="4" id="KW-1185">Reference proteome</keyword>
<feature type="transmembrane region" description="Helical" evidence="2">
    <location>
        <begin position="261"/>
        <end position="282"/>
    </location>
</feature>